<name>A0AAU7DIB9_9BACT</name>
<organism evidence="2">
    <name type="scientific">Telmatobacter sp. DSM 110680</name>
    <dbReference type="NCBI Taxonomy" id="3036704"/>
    <lineage>
        <taxon>Bacteria</taxon>
        <taxon>Pseudomonadati</taxon>
        <taxon>Acidobacteriota</taxon>
        <taxon>Terriglobia</taxon>
        <taxon>Terriglobales</taxon>
        <taxon>Acidobacteriaceae</taxon>
        <taxon>Telmatobacter</taxon>
    </lineage>
</organism>
<protein>
    <recommendedName>
        <fullName evidence="3">ATP synthase subunit I</fullName>
    </recommendedName>
</protein>
<evidence type="ECO:0000256" key="1">
    <source>
        <dbReference type="SAM" id="Phobius"/>
    </source>
</evidence>
<feature type="transmembrane region" description="Helical" evidence="1">
    <location>
        <begin position="7"/>
        <end position="26"/>
    </location>
</feature>
<feature type="transmembrane region" description="Helical" evidence="1">
    <location>
        <begin position="80"/>
        <end position="100"/>
    </location>
</feature>
<feature type="transmembrane region" description="Helical" evidence="1">
    <location>
        <begin position="46"/>
        <end position="68"/>
    </location>
</feature>
<accession>A0AAU7DIB9</accession>
<keyword evidence="1" id="KW-0472">Membrane</keyword>
<evidence type="ECO:0008006" key="3">
    <source>
        <dbReference type="Google" id="ProtNLM"/>
    </source>
</evidence>
<proteinExistence type="predicted"/>
<feature type="transmembrane region" description="Helical" evidence="1">
    <location>
        <begin position="106"/>
        <end position="126"/>
    </location>
</feature>
<dbReference type="RefSeq" id="WP_348263067.1">
    <property type="nucleotide sequence ID" value="NZ_CP121196.1"/>
</dbReference>
<keyword evidence="1" id="KW-1133">Transmembrane helix</keyword>
<evidence type="ECO:0000313" key="2">
    <source>
        <dbReference type="EMBL" id="XBH17842.1"/>
    </source>
</evidence>
<dbReference type="EMBL" id="CP121196">
    <property type="protein sequence ID" value="XBH17842.1"/>
    <property type="molecule type" value="Genomic_DNA"/>
</dbReference>
<reference evidence="2" key="1">
    <citation type="submission" date="2023-03" db="EMBL/GenBank/DDBJ databases">
        <title>Edaphobacter sp.</title>
        <authorList>
            <person name="Huber K.J."/>
            <person name="Papendorf J."/>
            <person name="Pilke C."/>
            <person name="Bunk B."/>
            <person name="Sproeer C."/>
            <person name="Pester M."/>
        </authorList>
    </citation>
    <scope>NUCLEOTIDE SEQUENCE</scope>
    <source>
        <strain evidence="2">DSM 110680</strain>
    </source>
</reference>
<dbReference type="AlphaFoldDB" id="A0AAU7DIB9"/>
<sequence length="136" mass="14633">MKDLYLLVYQLIAGASDTSTGVLLIAAPVFTIRMMGISVPYDATPFLSFIGAFVLAVGLSYLYGALLVRRTGGVPRLEAVWLLTAIIRSSVAIFVLAAVLNHTLAPAWLSIAVFDGICVVIQARGLRRGWLSHATR</sequence>
<gene>
    <name evidence="2" type="ORF">P8935_00590</name>
</gene>
<keyword evidence="1" id="KW-0812">Transmembrane</keyword>